<feature type="compositionally biased region" description="Low complexity" evidence="5">
    <location>
        <begin position="658"/>
        <end position="669"/>
    </location>
</feature>
<evidence type="ECO:0000256" key="5">
    <source>
        <dbReference type="SAM" id="MobiDB-lite"/>
    </source>
</evidence>
<dbReference type="PANTHER" id="PTHR48261:SF2">
    <property type="entry name" value="ACETYLGLUCOSAMINYLTRANSFERASE"/>
    <property type="match status" value="1"/>
</dbReference>
<organism evidence="8">
    <name type="scientific">Guillardia theta (strain CCMP2712)</name>
    <name type="common">Cryptophyte</name>
    <dbReference type="NCBI Taxonomy" id="905079"/>
    <lineage>
        <taxon>Eukaryota</taxon>
        <taxon>Cryptophyceae</taxon>
        <taxon>Pyrenomonadales</taxon>
        <taxon>Geminigeraceae</taxon>
        <taxon>Guillardia</taxon>
    </lineage>
</organism>
<dbReference type="RefSeq" id="XP_005826718.1">
    <property type="nucleotide sequence ID" value="XM_005826661.1"/>
</dbReference>
<feature type="chain" id="PRO_5008770481" description="Glycosyl transferase 64 domain-containing protein" evidence="6">
    <location>
        <begin position="20"/>
        <end position="1113"/>
    </location>
</feature>
<dbReference type="eggNOG" id="KOG1021">
    <property type="taxonomic scope" value="Eukaryota"/>
</dbReference>
<keyword evidence="2" id="KW-0808">Transferase</keyword>
<accession>L1IU23</accession>
<name>L1IU23_GUITC</name>
<evidence type="ECO:0000256" key="3">
    <source>
        <dbReference type="ARBA" id="ARBA00023136"/>
    </source>
</evidence>
<feature type="compositionally biased region" description="Basic and acidic residues" evidence="5">
    <location>
        <begin position="608"/>
        <end position="646"/>
    </location>
</feature>
<evidence type="ECO:0000256" key="4">
    <source>
        <dbReference type="ARBA" id="ARBA00023157"/>
    </source>
</evidence>
<dbReference type="InterPro" id="IPR004263">
    <property type="entry name" value="Exostosin"/>
</dbReference>
<dbReference type="Pfam" id="PF09258">
    <property type="entry name" value="Glyco_transf_64"/>
    <property type="match status" value="1"/>
</dbReference>
<sequence length="1113" mass="124706">MSLPVLIAALLVFLPVVAGKQADTLVVILHQRGERELNLLHSIDFTDDVQSILVFAHEADKQLLEEQTQEQRVRVITRKYELERCSFDEHYIVVLEDTLTYAADWISVAKNQVDAIGRRAVVGARGFVWNKHAITRTRSLSNAMISFPTSSEQPHEFDVWVDVLQVGSLSFHSSLTEPNVLLRLLEAFRSGLADLHFSTYLLLHEIARLSFSCPSEWLPVPSPSTPPAFFFPQRIEQLRGESRPALLLALQFAPWRTRSLPEASTFLVKLRVADESIGSFTYTLVEVDPQQDGEEEHDCPHVPCIERREQGESGSNGSVLASTWGSHCEGKLTVVMPVFWKPRACFSLQTVRQLVGMDIVDRVLILWNNKMWSKNSSIASLIMKAEACGGGLKGDKVVVVDPSDRGASKSSLNHRFLPWEQIRTEAVVSMDDDFRPEEEQLKKLLEVWCSFPETLVGPMWLTTRSLACKDASCAELTYVTGGWPGYYNLILTGFALFHRGWLVKYSEEEGVGEMAEGRRVVDAYGSCEDILLNFLVAKETGRAPIAVEVGDVQEMEDNVGLSSIGSHFHARSRCSNAFLLPFPRFPLHTNHKGEHRTDVGAFLSGEHAAAERAAEDAGRQREQEEDLDKLRSAWRRHVEEVGKEDLGATAPGPPTPWEGEAGSDSSSGERPGERRVVVATVLYSSLEYLELQVESLNAFLLHPHVFVAAVDSPTPELRTRFLLRCADLRVQCHRTPLSDEEEEFELSERPSYGHMLALQWLLHSVIFKEFADDVLLILDPDVFLIRPFSVFRFHCDGDASCGIFSPRSSPHPHPCDITGFAQVAGGVKDSDSLYLYLHVGVLLLDLPRMPMKHTLSLAPVAVNEVLHDSGGSLVLYFLRLIETIPHFRILEYPYSAKPWWSSGVDELWEEEEREGKLVVCYLQHNYSSDACFNELGACDLQQPGGSDRCPAGLPDLISGVFLHIRKSSGWDEQRSFISSSSRRHLRSSRMVRMQCALGYVRRLVSLQLGHRLVDLSENNVGAADFSWEPIDFQVRGQVEEGSDDDICRALPPPSSASPLELDLARPLDLQALFLAPIDSSRSLRWHGGQLEEKVRKLQTSCVLELEEVEVLSS</sequence>
<dbReference type="GO" id="GO:0016020">
    <property type="term" value="C:membrane"/>
    <property type="evidence" value="ECO:0007669"/>
    <property type="project" value="UniProtKB-SubCell"/>
</dbReference>
<evidence type="ECO:0000259" key="7">
    <source>
        <dbReference type="Pfam" id="PF09258"/>
    </source>
</evidence>
<dbReference type="PANTHER" id="PTHR48261">
    <property type="entry name" value="ACETYLGLUCOSAMINYLTRANSFERASE"/>
    <property type="match status" value="1"/>
</dbReference>
<keyword evidence="6" id="KW-0732">Signal</keyword>
<comment type="subcellular location">
    <subcellularLocation>
        <location evidence="1">Membrane</location>
    </subcellularLocation>
</comment>
<proteinExistence type="predicted"/>
<dbReference type="Gene3D" id="3.90.550.10">
    <property type="entry name" value="Spore Coat Polysaccharide Biosynthesis Protein SpsA, Chain A"/>
    <property type="match status" value="1"/>
</dbReference>
<gene>
    <name evidence="8" type="ORF">GUITHDRAFT_143314</name>
</gene>
<dbReference type="InterPro" id="IPR029044">
    <property type="entry name" value="Nucleotide-diphossugar_trans"/>
</dbReference>
<dbReference type="KEGG" id="gtt:GUITHDRAFT_143314"/>
<feature type="signal peptide" evidence="6">
    <location>
        <begin position="1"/>
        <end position="19"/>
    </location>
</feature>
<keyword evidence="4" id="KW-1015">Disulfide bond</keyword>
<dbReference type="InterPro" id="IPR015338">
    <property type="entry name" value="GT64_dom"/>
</dbReference>
<dbReference type="PaxDb" id="55529-EKX39738"/>
<evidence type="ECO:0000256" key="1">
    <source>
        <dbReference type="ARBA" id="ARBA00004370"/>
    </source>
</evidence>
<reference evidence="10" key="2">
    <citation type="submission" date="2012-11" db="EMBL/GenBank/DDBJ databases">
        <authorList>
            <person name="Kuo A."/>
            <person name="Curtis B.A."/>
            <person name="Tanifuji G."/>
            <person name="Burki F."/>
            <person name="Gruber A."/>
            <person name="Irimia M."/>
            <person name="Maruyama S."/>
            <person name="Arias M.C."/>
            <person name="Ball S.G."/>
            <person name="Gile G.H."/>
            <person name="Hirakawa Y."/>
            <person name="Hopkins J.F."/>
            <person name="Rensing S.A."/>
            <person name="Schmutz J."/>
            <person name="Symeonidi A."/>
            <person name="Elias M."/>
            <person name="Eveleigh R.J."/>
            <person name="Herman E.K."/>
            <person name="Klute M.J."/>
            <person name="Nakayama T."/>
            <person name="Obornik M."/>
            <person name="Reyes-Prieto A."/>
            <person name="Armbrust E.V."/>
            <person name="Aves S.J."/>
            <person name="Beiko R.G."/>
            <person name="Coutinho P."/>
            <person name="Dacks J.B."/>
            <person name="Durnford D.G."/>
            <person name="Fast N.M."/>
            <person name="Green B.R."/>
            <person name="Grisdale C."/>
            <person name="Hempe F."/>
            <person name="Henrissat B."/>
            <person name="Hoppner M.P."/>
            <person name="Ishida K.-I."/>
            <person name="Kim E."/>
            <person name="Koreny L."/>
            <person name="Kroth P.G."/>
            <person name="Liu Y."/>
            <person name="Malik S.-B."/>
            <person name="Maier U.G."/>
            <person name="McRose D."/>
            <person name="Mock T."/>
            <person name="Neilson J.A."/>
            <person name="Onodera N.T."/>
            <person name="Poole A.M."/>
            <person name="Pritham E.J."/>
            <person name="Richards T.A."/>
            <person name="Rocap G."/>
            <person name="Roy S.W."/>
            <person name="Sarai C."/>
            <person name="Schaack S."/>
            <person name="Shirato S."/>
            <person name="Slamovits C.H."/>
            <person name="Spencer D.F."/>
            <person name="Suzuki S."/>
            <person name="Worden A.Z."/>
            <person name="Zauner S."/>
            <person name="Barry K."/>
            <person name="Bell C."/>
            <person name="Bharti A.K."/>
            <person name="Crow J.A."/>
            <person name="Grimwood J."/>
            <person name="Kramer R."/>
            <person name="Lindquist E."/>
            <person name="Lucas S."/>
            <person name="Salamov A."/>
            <person name="McFadden G.I."/>
            <person name="Lane C.E."/>
            <person name="Keeling P.J."/>
            <person name="Gray M.W."/>
            <person name="Grigoriev I.V."/>
            <person name="Archibald J.M."/>
        </authorList>
    </citation>
    <scope>NUCLEOTIDE SEQUENCE</scope>
    <source>
        <strain evidence="10">CCMP2712</strain>
    </source>
</reference>
<dbReference type="SUPFAM" id="SSF53448">
    <property type="entry name" value="Nucleotide-diphospho-sugar transferases"/>
    <property type="match status" value="1"/>
</dbReference>
<evidence type="ECO:0000256" key="2">
    <source>
        <dbReference type="ARBA" id="ARBA00022679"/>
    </source>
</evidence>
<dbReference type="EnsemblProtists" id="EKX39738">
    <property type="protein sequence ID" value="EKX39738"/>
    <property type="gene ID" value="GUITHDRAFT_143314"/>
</dbReference>
<reference evidence="9" key="3">
    <citation type="submission" date="2016-03" db="UniProtKB">
        <authorList>
            <consortium name="EnsemblProtists"/>
        </authorList>
    </citation>
    <scope>IDENTIFICATION</scope>
</reference>
<dbReference type="OrthoDB" id="5954868at2759"/>
<reference evidence="8 10" key="1">
    <citation type="journal article" date="2012" name="Nature">
        <title>Algal genomes reveal evolutionary mosaicism and the fate of nucleomorphs.</title>
        <authorList>
            <consortium name="DOE Joint Genome Institute"/>
            <person name="Curtis B.A."/>
            <person name="Tanifuji G."/>
            <person name="Burki F."/>
            <person name="Gruber A."/>
            <person name="Irimia M."/>
            <person name="Maruyama S."/>
            <person name="Arias M.C."/>
            <person name="Ball S.G."/>
            <person name="Gile G.H."/>
            <person name="Hirakawa Y."/>
            <person name="Hopkins J.F."/>
            <person name="Kuo A."/>
            <person name="Rensing S.A."/>
            <person name="Schmutz J."/>
            <person name="Symeonidi A."/>
            <person name="Elias M."/>
            <person name="Eveleigh R.J."/>
            <person name="Herman E.K."/>
            <person name="Klute M.J."/>
            <person name="Nakayama T."/>
            <person name="Obornik M."/>
            <person name="Reyes-Prieto A."/>
            <person name="Armbrust E.V."/>
            <person name="Aves S.J."/>
            <person name="Beiko R.G."/>
            <person name="Coutinho P."/>
            <person name="Dacks J.B."/>
            <person name="Durnford D.G."/>
            <person name="Fast N.M."/>
            <person name="Green B.R."/>
            <person name="Grisdale C.J."/>
            <person name="Hempel F."/>
            <person name="Henrissat B."/>
            <person name="Hoppner M.P."/>
            <person name="Ishida K."/>
            <person name="Kim E."/>
            <person name="Koreny L."/>
            <person name="Kroth P.G."/>
            <person name="Liu Y."/>
            <person name="Malik S.B."/>
            <person name="Maier U.G."/>
            <person name="McRose D."/>
            <person name="Mock T."/>
            <person name="Neilson J.A."/>
            <person name="Onodera N.T."/>
            <person name="Poole A.M."/>
            <person name="Pritham E.J."/>
            <person name="Richards T.A."/>
            <person name="Rocap G."/>
            <person name="Roy S.W."/>
            <person name="Sarai C."/>
            <person name="Schaack S."/>
            <person name="Shirato S."/>
            <person name="Slamovits C.H."/>
            <person name="Spencer D.F."/>
            <person name="Suzuki S."/>
            <person name="Worden A.Z."/>
            <person name="Zauner S."/>
            <person name="Barry K."/>
            <person name="Bell C."/>
            <person name="Bharti A.K."/>
            <person name="Crow J.A."/>
            <person name="Grimwood J."/>
            <person name="Kramer R."/>
            <person name="Lindquist E."/>
            <person name="Lucas S."/>
            <person name="Salamov A."/>
            <person name="McFadden G.I."/>
            <person name="Lane C.E."/>
            <person name="Keeling P.J."/>
            <person name="Gray M.W."/>
            <person name="Grigoriev I.V."/>
            <person name="Archibald J.M."/>
        </authorList>
    </citation>
    <scope>NUCLEOTIDE SEQUENCE</scope>
    <source>
        <strain evidence="8 10">CCMP2712</strain>
    </source>
</reference>
<dbReference type="Proteomes" id="UP000011087">
    <property type="component" value="Unassembled WGS sequence"/>
</dbReference>
<keyword evidence="10" id="KW-1185">Reference proteome</keyword>
<feature type="domain" description="Glycosyl transferase 64" evidence="7">
    <location>
        <begin position="332"/>
        <end position="589"/>
    </location>
</feature>
<evidence type="ECO:0000313" key="10">
    <source>
        <dbReference type="Proteomes" id="UP000011087"/>
    </source>
</evidence>
<evidence type="ECO:0000313" key="9">
    <source>
        <dbReference type="EnsemblProtists" id="EKX39738"/>
    </source>
</evidence>
<keyword evidence="3" id="KW-0472">Membrane</keyword>
<feature type="region of interest" description="Disordered" evidence="5">
    <location>
        <begin position="607"/>
        <end position="672"/>
    </location>
</feature>
<dbReference type="GeneID" id="17296411"/>
<evidence type="ECO:0000313" key="8">
    <source>
        <dbReference type="EMBL" id="EKX39738.1"/>
    </source>
</evidence>
<protein>
    <recommendedName>
        <fullName evidence="7">Glycosyl transferase 64 domain-containing protein</fullName>
    </recommendedName>
</protein>
<dbReference type="EMBL" id="JH993037">
    <property type="protein sequence ID" value="EKX39738.1"/>
    <property type="molecule type" value="Genomic_DNA"/>
</dbReference>
<dbReference type="GO" id="GO:0016757">
    <property type="term" value="F:glycosyltransferase activity"/>
    <property type="evidence" value="ECO:0007669"/>
    <property type="project" value="InterPro"/>
</dbReference>
<dbReference type="HOGENOM" id="CLU_281511_0_0_1"/>
<evidence type="ECO:0000256" key="6">
    <source>
        <dbReference type="SAM" id="SignalP"/>
    </source>
</evidence>
<dbReference type="AlphaFoldDB" id="L1IU23"/>